<dbReference type="SUPFAM" id="SSF55781">
    <property type="entry name" value="GAF domain-like"/>
    <property type="match status" value="1"/>
</dbReference>
<dbReference type="InterPro" id="IPR036388">
    <property type="entry name" value="WH-like_DNA-bd_sf"/>
</dbReference>
<keyword evidence="7" id="KW-1185">Reference proteome</keyword>
<dbReference type="InterPro" id="IPR005471">
    <property type="entry name" value="Tscrpt_reg_IclR_N"/>
</dbReference>
<evidence type="ECO:0000259" key="4">
    <source>
        <dbReference type="PROSITE" id="PS51077"/>
    </source>
</evidence>
<dbReference type="Gene3D" id="1.10.10.10">
    <property type="entry name" value="Winged helix-like DNA-binding domain superfamily/Winged helix DNA-binding domain"/>
    <property type="match status" value="1"/>
</dbReference>
<keyword evidence="2" id="KW-0238">DNA-binding</keyword>
<evidence type="ECO:0000256" key="1">
    <source>
        <dbReference type="ARBA" id="ARBA00023015"/>
    </source>
</evidence>
<dbReference type="EMBL" id="JBHRYD010000005">
    <property type="protein sequence ID" value="MFC3704733.1"/>
    <property type="molecule type" value="Genomic_DNA"/>
</dbReference>
<dbReference type="Proteomes" id="UP001595613">
    <property type="component" value="Unassembled WGS sequence"/>
</dbReference>
<protein>
    <submittedName>
        <fullName evidence="6">IclR family transcriptional regulator</fullName>
    </submittedName>
</protein>
<dbReference type="PANTHER" id="PTHR30136:SF24">
    <property type="entry name" value="HTH-TYPE TRANSCRIPTIONAL REPRESSOR ALLR"/>
    <property type="match status" value="1"/>
</dbReference>
<dbReference type="InterPro" id="IPR014757">
    <property type="entry name" value="Tscrpt_reg_IclR_C"/>
</dbReference>
<evidence type="ECO:0000259" key="5">
    <source>
        <dbReference type="PROSITE" id="PS51078"/>
    </source>
</evidence>
<dbReference type="Pfam" id="PF01614">
    <property type="entry name" value="IclR_C"/>
    <property type="match status" value="1"/>
</dbReference>
<proteinExistence type="predicted"/>
<dbReference type="RefSeq" id="WP_380096464.1">
    <property type="nucleotide sequence ID" value="NZ_JBHRYD010000005.1"/>
</dbReference>
<dbReference type="Gene3D" id="3.30.450.40">
    <property type="match status" value="1"/>
</dbReference>
<dbReference type="PROSITE" id="PS51077">
    <property type="entry name" value="HTH_ICLR"/>
    <property type="match status" value="1"/>
</dbReference>
<dbReference type="InterPro" id="IPR036390">
    <property type="entry name" value="WH_DNA-bd_sf"/>
</dbReference>
<evidence type="ECO:0000313" key="6">
    <source>
        <dbReference type="EMBL" id="MFC3704733.1"/>
    </source>
</evidence>
<evidence type="ECO:0000256" key="3">
    <source>
        <dbReference type="ARBA" id="ARBA00023163"/>
    </source>
</evidence>
<keyword evidence="3" id="KW-0804">Transcription</keyword>
<dbReference type="InterPro" id="IPR029016">
    <property type="entry name" value="GAF-like_dom_sf"/>
</dbReference>
<organism evidence="6 7">
    <name type="scientific">Devosia honganensis</name>
    <dbReference type="NCBI Taxonomy" id="1610527"/>
    <lineage>
        <taxon>Bacteria</taxon>
        <taxon>Pseudomonadati</taxon>
        <taxon>Pseudomonadota</taxon>
        <taxon>Alphaproteobacteria</taxon>
        <taxon>Hyphomicrobiales</taxon>
        <taxon>Devosiaceae</taxon>
        <taxon>Devosia</taxon>
    </lineage>
</organism>
<accession>A0ABV7X1Y6</accession>
<keyword evidence="1" id="KW-0805">Transcription regulation</keyword>
<sequence length="273" mass="29182">MSKSPAPPAKTAASRSGSVQSVERALSLLEVLGEDEEGYRLTDLAARTGLSPSTVHRLLTTLEKRRFVQFNQSDSMWHVGRQAFSVGSAFVRQRNFVAPALPYLRQLRDRTRETANLGVIDDGEVVVLTQIESREIMRAITRVGGRVPMVASGMGKAILATYAQADVAAIVSSQGLPRKTPRSVVRPSALNEELASIRARGYAVDDEEFMPGLRCIAAVVYNNQAEALCAISVSGLSARLTDERVAGIGALVHAIARDLTIALGGKLPAGSDG</sequence>
<gene>
    <name evidence="6" type="ORF">ACFOOL_08170</name>
</gene>
<feature type="domain" description="IclR-ED" evidence="5">
    <location>
        <begin position="82"/>
        <end position="265"/>
    </location>
</feature>
<feature type="domain" description="HTH iclR-type" evidence="4">
    <location>
        <begin position="19"/>
        <end position="81"/>
    </location>
</feature>
<dbReference type="SMART" id="SM00346">
    <property type="entry name" value="HTH_ICLR"/>
    <property type="match status" value="1"/>
</dbReference>
<dbReference type="PANTHER" id="PTHR30136">
    <property type="entry name" value="HELIX-TURN-HELIX TRANSCRIPTIONAL REGULATOR, ICLR FAMILY"/>
    <property type="match status" value="1"/>
</dbReference>
<name>A0ABV7X1Y6_9HYPH</name>
<dbReference type="InterPro" id="IPR050707">
    <property type="entry name" value="HTH_MetabolicPath_Reg"/>
</dbReference>
<reference evidence="7" key="1">
    <citation type="journal article" date="2019" name="Int. J. Syst. Evol. Microbiol.">
        <title>The Global Catalogue of Microorganisms (GCM) 10K type strain sequencing project: providing services to taxonomists for standard genome sequencing and annotation.</title>
        <authorList>
            <consortium name="The Broad Institute Genomics Platform"/>
            <consortium name="The Broad Institute Genome Sequencing Center for Infectious Disease"/>
            <person name="Wu L."/>
            <person name="Ma J."/>
        </authorList>
    </citation>
    <scope>NUCLEOTIDE SEQUENCE [LARGE SCALE GENOMIC DNA]</scope>
    <source>
        <strain evidence="7">KCTC 42281</strain>
    </source>
</reference>
<dbReference type="SUPFAM" id="SSF46785">
    <property type="entry name" value="Winged helix' DNA-binding domain"/>
    <property type="match status" value="1"/>
</dbReference>
<evidence type="ECO:0000256" key="2">
    <source>
        <dbReference type="ARBA" id="ARBA00023125"/>
    </source>
</evidence>
<dbReference type="Pfam" id="PF09339">
    <property type="entry name" value="HTH_IclR"/>
    <property type="match status" value="1"/>
</dbReference>
<dbReference type="PROSITE" id="PS51078">
    <property type="entry name" value="ICLR_ED"/>
    <property type="match status" value="1"/>
</dbReference>
<comment type="caution">
    <text evidence="6">The sequence shown here is derived from an EMBL/GenBank/DDBJ whole genome shotgun (WGS) entry which is preliminary data.</text>
</comment>
<evidence type="ECO:0000313" key="7">
    <source>
        <dbReference type="Proteomes" id="UP001595613"/>
    </source>
</evidence>